<organism evidence="2 3">
    <name type="scientific">Lasiosphaeris hirsuta</name>
    <dbReference type="NCBI Taxonomy" id="260670"/>
    <lineage>
        <taxon>Eukaryota</taxon>
        <taxon>Fungi</taxon>
        <taxon>Dikarya</taxon>
        <taxon>Ascomycota</taxon>
        <taxon>Pezizomycotina</taxon>
        <taxon>Sordariomycetes</taxon>
        <taxon>Sordariomycetidae</taxon>
        <taxon>Sordariales</taxon>
        <taxon>Lasiosphaeriaceae</taxon>
        <taxon>Lasiosphaeris</taxon>
    </lineage>
</organism>
<comment type="caution">
    <text evidence="2">The sequence shown here is derived from an EMBL/GenBank/DDBJ whole genome shotgun (WGS) entry which is preliminary data.</text>
</comment>
<feature type="compositionally biased region" description="Acidic residues" evidence="1">
    <location>
        <begin position="230"/>
        <end position="247"/>
    </location>
</feature>
<sequence>MNTAPVQLHVALRGLDAEGKRVLAVSQQTTGSHAFGALRGHPQLVLTLGGPSCGERVMRIRQSTTAGSCHLLLDDLSPSGSRACQLPTRLPKKWSPLRSHTAPYPHPALKRHFDGANLTPVDSDFIISWAATERPPVLSPTGFPPTPSPMEGSQYVTPVLTATGTLGSDVGEPAGLELAQFACELPQLGVSFKRRSEEAEVVRPTKRQRPSPAPETVQAGNVSDSTGLEADSEDDSEDESDNDDDDAFSTGPPAAPADSPNQPRVWTPQAGFPCPLSLHHPQGNLCSHGDMRSTRSVEKHLFSLHRRPPFCPVCRATFDTYAACDTHIISRTCKRTETLPAIEGLTETQTRDLSLCLDSRLSRAEQYRAMWEVVHPGVELPARLRDRHHMLAAR</sequence>
<gene>
    <name evidence="2" type="ORF">B0H67DRAFT_646134</name>
</gene>
<evidence type="ECO:0000313" key="3">
    <source>
        <dbReference type="Proteomes" id="UP001172102"/>
    </source>
</evidence>
<evidence type="ECO:0000313" key="2">
    <source>
        <dbReference type="EMBL" id="KAK0710698.1"/>
    </source>
</evidence>
<keyword evidence="3" id="KW-1185">Reference proteome</keyword>
<protein>
    <submittedName>
        <fullName evidence="2">Uncharacterized protein</fullName>
    </submittedName>
</protein>
<evidence type="ECO:0000256" key="1">
    <source>
        <dbReference type="SAM" id="MobiDB-lite"/>
    </source>
</evidence>
<feature type="region of interest" description="Disordered" evidence="1">
    <location>
        <begin position="195"/>
        <end position="270"/>
    </location>
</feature>
<accession>A0AA40A7Q9</accession>
<dbReference type="AlphaFoldDB" id="A0AA40A7Q9"/>
<reference evidence="2" key="1">
    <citation type="submission" date="2023-06" db="EMBL/GenBank/DDBJ databases">
        <title>Genome-scale phylogeny and comparative genomics of the fungal order Sordariales.</title>
        <authorList>
            <consortium name="Lawrence Berkeley National Laboratory"/>
            <person name="Hensen N."/>
            <person name="Bonometti L."/>
            <person name="Westerberg I."/>
            <person name="Brannstrom I.O."/>
            <person name="Guillou S."/>
            <person name="Cros-Aarteil S."/>
            <person name="Calhoun S."/>
            <person name="Haridas S."/>
            <person name="Kuo A."/>
            <person name="Mondo S."/>
            <person name="Pangilinan J."/>
            <person name="Riley R."/>
            <person name="Labutti K."/>
            <person name="Andreopoulos B."/>
            <person name="Lipzen A."/>
            <person name="Chen C."/>
            <person name="Yanf M."/>
            <person name="Daum C."/>
            <person name="Ng V."/>
            <person name="Clum A."/>
            <person name="Steindorff A."/>
            <person name="Ohm R."/>
            <person name="Martin F."/>
            <person name="Silar P."/>
            <person name="Natvig D."/>
            <person name="Lalanne C."/>
            <person name="Gautier V."/>
            <person name="Ament-Velasquez S.L."/>
            <person name="Kruys A."/>
            <person name="Hutchinson M.I."/>
            <person name="Powell A.J."/>
            <person name="Barry K."/>
            <person name="Miller A.N."/>
            <person name="Grigoriev I.V."/>
            <person name="Debuchy R."/>
            <person name="Gladieux P."/>
            <person name="Thoren M.H."/>
            <person name="Johannesson H."/>
        </authorList>
    </citation>
    <scope>NUCLEOTIDE SEQUENCE</scope>
    <source>
        <strain evidence="2">SMH4607-1</strain>
    </source>
</reference>
<name>A0AA40A7Q9_9PEZI</name>
<dbReference type="EMBL" id="JAUKUA010000005">
    <property type="protein sequence ID" value="KAK0710698.1"/>
    <property type="molecule type" value="Genomic_DNA"/>
</dbReference>
<proteinExistence type="predicted"/>
<dbReference type="Proteomes" id="UP001172102">
    <property type="component" value="Unassembled WGS sequence"/>
</dbReference>